<dbReference type="EMBL" id="LAQT01000009">
    <property type="protein sequence ID" value="KPC52744.1"/>
    <property type="molecule type" value="Genomic_DNA"/>
</dbReference>
<dbReference type="NCBIfam" id="TIGR00254">
    <property type="entry name" value="GGDEF"/>
    <property type="match status" value="1"/>
</dbReference>
<keyword evidence="5" id="KW-0548">Nucleotidyltransferase</keyword>
<evidence type="ECO:0000256" key="2">
    <source>
        <dbReference type="ARBA" id="ARBA00034247"/>
    </source>
</evidence>
<evidence type="ECO:0000313" key="6">
    <source>
        <dbReference type="Proteomes" id="UP000037939"/>
    </source>
</evidence>
<evidence type="ECO:0000256" key="3">
    <source>
        <dbReference type="SAM" id="Coils"/>
    </source>
</evidence>
<keyword evidence="6" id="KW-1185">Reference proteome</keyword>
<proteinExistence type="predicted"/>
<dbReference type="GO" id="GO:0052621">
    <property type="term" value="F:diguanylate cyclase activity"/>
    <property type="evidence" value="ECO:0007669"/>
    <property type="project" value="UniProtKB-EC"/>
</dbReference>
<reference evidence="5 6" key="1">
    <citation type="submission" date="2015-07" db="EMBL/GenBank/DDBJ databases">
        <title>Draft genome sequence of the Amantichitinum ursilacus IGB-41, a new chitin-degrading bacterium.</title>
        <authorList>
            <person name="Kirstahler P."/>
            <person name="Guenther M."/>
            <person name="Grumaz C."/>
            <person name="Rupp S."/>
            <person name="Zibek S."/>
            <person name="Sohn K."/>
        </authorList>
    </citation>
    <scope>NUCLEOTIDE SEQUENCE [LARGE SCALE GENOMIC DNA]</scope>
    <source>
        <strain evidence="5 6">IGB-41</strain>
    </source>
</reference>
<dbReference type="PANTHER" id="PTHR45138">
    <property type="entry name" value="REGULATORY COMPONENTS OF SENSORY TRANSDUCTION SYSTEM"/>
    <property type="match status" value="1"/>
</dbReference>
<organism evidence="5 6">
    <name type="scientific">Amantichitinum ursilacus</name>
    <dbReference type="NCBI Taxonomy" id="857265"/>
    <lineage>
        <taxon>Bacteria</taxon>
        <taxon>Pseudomonadati</taxon>
        <taxon>Pseudomonadota</taxon>
        <taxon>Betaproteobacteria</taxon>
        <taxon>Neisseriales</taxon>
        <taxon>Chitinibacteraceae</taxon>
        <taxon>Amantichitinum</taxon>
    </lineage>
</organism>
<dbReference type="FunFam" id="3.30.70.270:FF:000001">
    <property type="entry name" value="Diguanylate cyclase domain protein"/>
    <property type="match status" value="1"/>
</dbReference>
<name>A0A0N0GNF6_9NEIS</name>
<feature type="domain" description="GGDEF" evidence="4">
    <location>
        <begin position="464"/>
        <end position="596"/>
    </location>
</feature>
<evidence type="ECO:0000313" key="5">
    <source>
        <dbReference type="EMBL" id="KPC52744.1"/>
    </source>
</evidence>
<comment type="catalytic activity">
    <reaction evidence="2">
        <text>2 GTP = 3',3'-c-di-GMP + 2 diphosphate</text>
        <dbReference type="Rhea" id="RHEA:24898"/>
        <dbReference type="ChEBI" id="CHEBI:33019"/>
        <dbReference type="ChEBI" id="CHEBI:37565"/>
        <dbReference type="ChEBI" id="CHEBI:58805"/>
        <dbReference type="EC" id="2.7.7.65"/>
    </reaction>
</comment>
<dbReference type="Gene3D" id="3.30.70.270">
    <property type="match status" value="1"/>
</dbReference>
<protein>
    <recommendedName>
        <fullName evidence="1">diguanylate cyclase</fullName>
        <ecNumber evidence="1">2.7.7.65</ecNumber>
    </recommendedName>
</protein>
<dbReference type="SUPFAM" id="SSF55073">
    <property type="entry name" value="Nucleotide cyclase"/>
    <property type="match status" value="1"/>
</dbReference>
<dbReference type="InterPro" id="IPR029787">
    <property type="entry name" value="Nucleotide_cyclase"/>
</dbReference>
<dbReference type="PROSITE" id="PS50887">
    <property type="entry name" value="GGDEF"/>
    <property type="match status" value="1"/>
</dbReference>
<dbReference type="InterPro" id="IPR050469">
    <property type="entry name" value="Diguanylate_Cyclase"/>
</dbReference>
<dbReference type="Proteomes" id="UP000037939">
    <property type="component" value="Unassembled WGS sequence"/>
</dbReference>
<dbReference type="SMART" id="SM00267">
    <property type="entry name" value="GGDEF"/>
    <property type="match status" value="1"/>
</dbReference>
<sequence>MRKLINPTDVARETFKQLAVRRIPPTPDHYEEIYHGIAGTPEEERIPPLAKQLEDTLSSLPRQSPELSRSLDQLRRCIRASNWEKVTELAIRCVELQGGQTQLARGWAELIRDLVKQWDLRNPNYTAARKQDALERVLINFGGDPSSLNEKLDGLVRAWGETGTPSDGLGEADEAVQPASSIAPMALDPAAPGGPASWAEWRESLSHALDLGLAARLTHYPEIAIEAAALAREADAVANEGDLQKFMPRLKKFWIRLELSNSQETRLCDGLLSLLRLLTDNIGEIIVDETWVRGQIAVVQEIMAQPLDMRLIYDAEAGIKEVIYKQSVLKQGLREAQAALKSMMSTFIDRLGTISDSTDQYQQRITTYSEQISRSNNLSDLKVVLENLTHDTRSMQLDVVRSRDELVEARTRVNEAQTRIDELEKELQAVSEKVREDQLTGAMNRRGLDETLTVEAARALRSGKPLGLALLDIDNFKKLNDVRGHSAGDQALIHLVAVVKSLLRPTDKIARYGGEEFVLLLPETDLRESEAAMLRLQRELTRRFFLHNNDKVLITFSAGVTLLAPGEIGHEAIDRADAAMYRAKQAGKNRVEVEVPPDTVASPG</sequence>
<accession>A0A0N0GNF6</accession>
<dbReference type="AlphaFoldDB" id="A0A0N0GNF6"/>
<dbReference type="Pfam" id="PF00990">
    <property type="entry name" value="GGDEF"/>
    <property type="match status" value="1"/>
</dbReference>
<dbReference type="PANTHER" id="PTHR45138:SF9">
    <property type="entry name" value="DIGUANYLATE CYCLASE DGCM-RELATED"/>
    <property type="match status" value="1"/>
</dbReference>
<dbReference type="InterPro" id="IPR043128">
    <property type="entry name" value="Rev_trsase/Diguanyl_cyclase"/>
</dbReference>
<keyword evidence="3" id="KW-0175">Coiled coil</keyword>
<dbReference type="STRING" id="857265.WG78_12890"/>
<dbReference type="RefSeq" id="WP_053938213.1">
    <property type="nucleotide sequence ID" value="NZ_LAQT01000009.1"/>
</dbReference>
<evidence type="ECO:0000256" key="1">
    <source>
        <dbReference type="ARBA" id="ARBA00012528"/>
    </source>
</evidence>
<evidence type="ECO:0000259" key="4">
    <source>
        <dbReference type="PROSITE" id="PS50887"/>
    </source>
</evidence>
<comment type="caution">
    <text evidence="5">The sequence shown here is derived from an EMBL/GenBank/DDBJ whole genome shotgun (WGS) entry which is preliminary data.</text>
</comment>
<dbReference type="OrthoDB" id="8522032at2"/>
<keyword evidence="5" id="KW-0808">Transferase</keyword>
<gene>
    <name evidence="5" type="primary">adrA_4</name>
    <name evidence="5" type="ORF">WG78_12890</name>
</gene>
<dbReference type="EC" id="2.7.7.65" evidence="1"/>
<dbReference type="CDD" id="cd01949">
    <property type="entry name" value="GGDEF"/>
    <property type="match status" value="1"/>
</dbReference>
<dbReference type="InterPro" id="IPR000160">
    <property type="entry name" value="GGDEF_dom"/>
</dbReference>
<feature type="coiled-coil region" evidence="3">
    <location>
        <begin position="399"/>
        <end position="440"/>
    </location>
</feature>